<evidence type="ECO:0000256" key="11">
    <source>
        <dbReference type="ARBA" id="ARBA00044743"/>
    </source>
</evidence>
<evidence type="ECO:0000256" key="14">
    <source>
        <dbReference type="RuleBase" id="RU364047"/>
    </source>
</evidence>
<dbReference type="InterPro" id="IPR007873">
    <property type="entry name" value="Glycosyltransferase_ALG3"/>
</dbReference>
<sequence length="431" mass="48080">MSQSDPHLLKLRSLHDVLDYAKALLTNPRYFQTLAILVVLGDAVLTQLIIRFVAYTEIDWETYVYQLELYLKGERNYGEISGPTGPLVYPAGHVYIHHLLYLVTNAGTNITRAQQIYGALYIVSLVLSCAIYGQAGGVPNWVLLLLPLSKRLHSIFALRLFNDCWSVVAAQAAILAYGGGRDVVGTLLYSAALSVKMSALLYLPGILVVLFRRGNLRAVAAHMIILITTQVALGLPFLRENDVEYLSGAFNFSRAFLYKWTVNWRFVDEETFLSKPFARLLLIGHLGTLVAFGLFKWCRSDGGAFALILRGLRNRALRAFSPALGPVTADYVSTVLMTSNLIGIIFARSLHYQFYSWYAQQLPFLAWRTKYPVVVRLALLGAVEYAWNVFPSTNTSSAVLLVANTFLLVGIFFGHPEGKIEGEHFGKVKDE</sequence>
<organism evidence="15 16">
    <name type="scientific">Cristinia sonorae</name>
    <dbReference type="NCBI Taxonomy" id="1940300"/>
    <lineage>
        <taxon>Eukaryota</taxon>
        <taxon>Fungi</taxon>
        <taxon>Dikarya</taxon>
        <taxon>Basidiomycota</taxon>
        <taxon>Agaricomycotina</taxon>
        <taxon>Agaricomycetes</taxon>
        <taxon>Agaricomycetidae</taxon>
        <taxon>Agaricales</taxon>
        <taxon>Pleurotineae</taxon>
        <taxon>Stephanosporaceae</taxon>
        <taxon>Cristinia</taxon>
    </lineage>
</organism>
<evidence type="ECO:0000256" key="3">
    <source>
        <dbReference type="ARBA" id="ARBA00011964"/>
    </source>
</evidence>
<feature type="transmembrane region" description="Helical" evidence="14">
    <location>
        <begin position="218"/>
        <end position="238"/>
    </location>
</feature>
<comment type="function">
    <text evidence="11 14">Dol-P-Man:Man(5)GlcNAc(2)-PP-Dol alpha-1,3-mannosyltransferase that operates in the biosynthetic pathway of dolichol-linked oligosaccharides, the glycan precursors employed in protein asparagine (N)-glycosylation. The assembly of dolichol-linked oligosaccharides begins on the cytosolic side of the endoplasmic reticulum membrane and finishes in its lumen. The sequential addition of sugars to dolichol pyrophosphate produces dolichol-linked oligosaccharides containing fourteen sugars, including two GlcNAcs, nine mannoses and three glucoses. Once assembled, the oligosaccharide is transferred from the lipid to nascent proteins by oligosaccharyltransferases. In the lumen of the endoplasmic reticulum, adds the first dolichyl beta-D-mannosyl phosphate derived mannose in an alpha-1,3 linkage to Man(5)GlcNAc(2)-PP-dolichol to produce Man(6)GlcNAc(2)-PP-dolichol.</text>
</comment>
<keyword evidence="6 14" id="KW-0808">Transferase</keyword>
<evidence type="ECO:0000256" key="2">
    <source>
        <dbReference type="ARBA" id="ARBA00004922"/>
    </source>
</evidence>
<accession>A0A8K0UX33</accession>
<gene>
    <name evidence="15" type="ORF">BXZ70DRAFT_914922</name>
</gene>
<dbReference type="GO" id="GO:0005789">
    <property type="term" value="C:endoplasmic reticulum membrane"/>
    <property type="evidence" value="ECO:0007669"/>
    <property type="project" value="UniProtKB-SubCell"/>
</dbReference>
<proteinExistence type="inferred from homology"/>
<keyword evidence="9 14" id="KW-1133">Transmembrane helix</keyword>
<dbReference type="PANTHER" id="PTHR12646">
    <property type="entry name" value="NOT56 - RELATED"/>
    <property type="match status" value="1"/>
</dbReference>
<protein>
    <recommendedName>
        <fullName evidence="4 14">Dol-P-Man:Man(5)GlcNAc(2)-PP-Dol alpha-1,3-mannosyltransferase</fullName>
        <ecNumber evidence="3 14">2.4.1.258</ecNumber>
    </recommendedName>
    <alternativeName>
        <fullName evidence="14">Dol-P-Man-dependent alpha(1-3)-mannosyltransferase</fullName>
    </alternativeName>
</protein>
<evidence type="ECO:0000256" key="5">
    <source>
        <dbReference type="ARBA" id="ARBA00022676"/>
    </source>
</evidence>
<reference evidence="15" key="1">
    <citation type="journal article" date="2021" name="New Phytol.">
        <title>Evolutionary innovations through gain and loss of genes in the ectomycorrhizal Boletales.</title>
        <authorList>
            <person name="Wu G."/>
            <person name="Miyauchi S."/>
            <person name="Morin E."/>
            <person name="Kuo A."/>
            <person name="Drula E."/>
            <person name="Varga T."/>
            <person name="Kohler A."/>
            <person name="Feng B."/>
            <person name="Cao Y."/>
            <person name="Lipzen A."/>
            <person name="Daum C."/>
            <person name="Hundley H."/>
            <person name="Pangilinan J."/>
            <person name="Johnson J."/>
            <person name="Barry K."/>
            <person name="LaButti K."/>
            <person name="Ng V."/>
            <person name="Ahrendt S."/>
            <person name="Min B."/>
            <person name="Choi I.G."/>
            <person name="Park H."/>
            <person name="Plett J.M."/>
            <person name="Magnuson J."/>
            <person name="Spatafora J.W."/>
            <person name="Nagy L.G."/>
            <person name="Henrissat B."/>
            <person name="Grigoriev I.V."/>
            <person name="Yang Z.L."/>
            <person name="Xu J."/>
            <person name="Martin F.M."/>
        </authorList>
    </citation>
    <scope>NUCLEOTIDE SEQUENCE</scope>
    <source>
        <strain evidence="15">KKN 215</strain>
    </source>
</reference>
<keyword evidence="5 14" id="KW-0328">Glycosyltransferase</keyword>
<dbReference type="EC" id="2.4.1.258" evidence="3 14"/>
<dbReference type="GO" id="GO:0052925">
    <property type="term" value="F:dol-P-Man:Man(5)GlcNAc(2)-PP-Dol alpha-1,3-mannosyltransferase activity"/>
    <property type="evidence" value="ECO:0007669"/>
    <property type="project" value="UniProtKB-EC"/>
</dbReference>
<feature type="transmembrane region" description="Helical" evidence="14">
    <location>
        <begin position="119"/>
        <end position="148"/>
    </location>
</feature>
<keyword evidence="8 14" id="KW-0256">Endoplasmic reticulum</keyword>
<evidence type="ECO:0000313" key="16">
    <source>
        <dbReference type="Proteomes" id="UP000813824"/>
    </source>
</evidence>
<evidence type="ECO:0000256" key="8">
    <source>
        <dbReference type="ARBA" id="ARBA00022824"/>
    </source>
</evidence>
<dbReference type="PANTHER" id="PTHR12646:SF0">
    <property type="entry name" value="DOL-P-MAN:MAN(5)GLCNAC(2)-PP-DOL ALPHA-1,3-MANNOSYLTRANSFERASE"/>
    <property type="match status" value="1"/>
</dbReference>
<keyword evidence="16" id="KW-1185">Reference proteome</keyword>
<evidence type="ECO:0000256" key="6">
    <source>
        <dbReference type="ARBA" id="ARBA00022679"/>
    </source>
</evidence>
<comment type="similarity">
    <text evidence="13">Belongs to the glycosyltransferase ALG3 family.</text>
</comment>
<evidence type="ECO:0000256" key="9">
    <source>
        <dbReference type="ARBA" id="ARBA00022989"/>
    </source>
</evidence>
<keyword evidence="10 14" id="KW-0472">Membrane</keyword>
<dbReference type="Proteomes" id="UP000813824">
    <property type="component" value="Unassembled WGS sequence"/>
</dbReference>
<comment type="catalytic activity">
    <reaction evidence="12 14">
        <text>an alpha-D-Man-(1-&gt;2)-alpha-D-Man-(1-&gt;2)-alpha-D-Man-(1-&gt;3)-[alpha-D-Man-(1-&gt;6)]-beta-D-Man-(1-&gt;4)-beta-D-GlcNAc-(1-&gt;4)-alpha-D-GlcNAc-diphospho-di-trans,poly-cis-dolichol + a di-trans,poly-cis-dolichyl beta-D-mannosyl phosphate = an alpha-D-Man-(1-&gt;2)-alpha-D-Man-(1-&gt;2)-alpha-D-Man-(1-&gt;3)-[alpha-D-Man-(1-&gt;3)-alpha-D-Man-(1-&gt;6)]-beta-D-Man-(1-&gt;4)-beta-D-GlcNAc-(1-&gt;4)-alpha-D-GlcNAc-diphospho-di-trans,poly-cis-dolichol + a di-trans,poly-cis-dolichyl phosphate + H(+)</text>
        <dbReference type="Rhea" id="RHEA:29527"/>
        <dbReference type="Rhea" id="RHEA-COMP:19498"/>
        <dbReference type="Rhea" id="RHEA-COMP:19501"/>
        <dbReference type="Rhea" id="RHEA-COMP:19516"/>
        <dbReference type="Rhea" id="RHEA-COMP:19517"/>
        <dbReference type="ChEBI" id="CHEBI:15378"/>
        <dbReference type="ChEBI" id="CHEBI:57683"/>
        <dbReference type="ChEBI" id="CHEBI:58211"/>
        <dbReference type="ChEBI" id="CHEBI:132515"/>
        <dbReference type="ChEBI" id="CHEBI:132516"/>
        <dbReference type="EC" id="2.4.1.258"/>
    </reaction>
    <physiologicalReaction direction="left-to-right" evidence="12 14">
        <dbReference type="Rhea" id="RHEA:29528"/>
    </physiologicalReaction>
</comment>
<dbReference type="UniPathway" id="UPA00378"/>
<comment type="pathway">
    <text evidence="2 14">Protein modification; protein glycosylation.</text>
</comment>
<dbReference type="OrthoDB" id="20028at2759"/>
<evidence type="ECO:0000256" key="13">
    <source>
        <dbReference type="ARBA" id="ARBA00093457"/>
    </source>
</evidence>
<evidence type="ECO:0000256" key="12">
    <source>
        <dbReference type="ARBA" id="ARBA00049506"/>
    </source>
</evidence>
<feature type="transmembrane region" description="Helical" evidence="14">
    <location>
        <begin position="186"/>
        <end position="211"/>
    </location>
</feature>
<dbReference type="Pfam" id="PF05208">
    <property type="entry name" value="ALG3"/>
    <property type="match status" value="1"/>
</dbReference>
<feature type="transmembrane region" description="Helical" evidence="14">
    <location>
        <begin position="277"/>
        <end position="295"/>
    </location>
</feature>
<evidence type="ECO:0000313" key="15">
    <source>
        <dbReference type="EMBL" id="KAH8106750.1"/>
    </source>
</evidence>
<comment type="subcellular location">
    <subcellularLocation>
        <location evidence="1 14">Endoplasmic reticulum membrane</location>
        <topology evidence="1 14">Multi-pass membrane protein</topology>
    </subcellularLocation>
</comment>
<evidence type="ECO:0000256" key="4">
    <source>
        <dbReference type="ARBA" id="ARBA00015561"/>
    </source>
</evidence>
<evidence type="ECO:0000256" key="7">
    <source>
        <dbReference type="ARBA" id="ARBA00022692"/>
    </source>
</evidence>
<evidence type="ECO:0000256" key="10">
    <source>
        <dbReference type="ARBA" id="ARBA00023136"/>
    </source>
</evidence>
<dbReference type="AlphaFoldDB" id="A0A8K0UX33"/>
<dbReference type="EMBL" id="JAEVFJ010000002">
    <property type="protein sequence ID" value="KAH8106750.1"/>
    <property type="molecule type" value="Genomic_DNA"/>
</dbReference>
<keyword evidence="7 14" id="KW-0812">Transmembrane</keyword>
<name>A0A8K0UX33_9AGAR</name>
<feature type="transmembrane region" description="Helical" evidence="14">
    <location>
        <begin position="34"/>
        <end position="54"/>
    </location>
</feature>
<evidence type="ECO:0000256" key="1">
    <source>
        <dbReference type="ARBA" id="ARBA00004477"/>
    </source>
</evidence>
<comment type="caution">
    <text evidence="15">The sequence shown here is derived from an EMBL/GenBank/DDBJ whole genome shotgun (WGS) entry which is preliminary data.</text>
</comment>